<dbReference type="EC" id="2.7.7.77" evidence="8"/>
<organism evidence="10">
    <name type="scientific">Blautia glucerasea</name>
    <dbReference type="NCBI Taxonomy" id="536633"/>
    <lineage>
        <taxon>Bacteria</taxon>
        <taxon>Bacillati</taxon>
        <taxon>Bacillota</taxon>
        <taxon>Clostridia</taxon>
        <taxon>Lachnospirales</taxon>
        <taxon>Lachnospiraceae</taxon>
        <taxon>Blautia</taxon>
    </lineage>
</organism>
<keyword evidence="4 8" id="KW-0547">Nucleotide-binding</keyword>
<protein>
    <recommendedName>
        <fullName evidence="8">Probable molybdenum cofactor guanylyltransferase</fullName>
        <shortName evidence="8">MoCo guanylyltransferase</shortName>
        <ecNumber evidence="8">2.7.7.77</ecNumber>
    </recommendedName>
    <alternativeName>
        <fullName evidence="8">GTP:molybdopterin guanylyltransferase</fullName>
    </alternativeName>
    <alternativeName>
        <fullName evidence="8">Mo-MPT guanylyltransferase</fullName>
    </alternativeName>
    <alternativeName>
        <fullName evidence="8">Molybdopterin guanylyltransferase</fullName>
    </alternativeName>
    <alternativeName>
        <fullName evidence="8">Molybdopterin-guanine dinucleotide synthase</fullName>
        <shortName evidence="8">MGD synthase</shortName>
    </alternativeName>
</protein>
<feature type="binding site" evidence="8">
    <location>
        <position position="113"/>
    </location>
    <ligand>
        <name>GTP</name>
        <dbReference type="ChEBI" id="CHEBI:37565"/>
    </ligand>
</feature>
<dbReference type="Gene3D" id="3.90.550.10">
    <property type="entry name" value="Spore Coat Polysaccharide Biosynthesis Protein SpsA, Chain A"/>
    <property type="match status" value="1"/>
</dbReference>
<evidence type="ECO:0000256" key="5">
    <source>
        <dbReference type="ARBA" id="ARBA00022842"/>
    </source>
</evidence>
<keyword evidence="1 8" id="KW-0963">Cytoplasm</keyword>
<dbReference type="GO" id="GO:0046872">
    <property type="term" value="F:metal ion binding"/>
    <property type="evidence" value="ECO:0007669"/>
    <property type="project" value="UniProtKB-KW"/>
</dbReference>
<comment type="caution">
    <text evidence="8">Lacks conserved residue(s) required for the propagation of feature annotation.</text>
</comment>
<dbReference type="PANTHER" id="PTHR19136:SF81">
    <property type="entry name" value="MOLYBDENUM COFACTOR GUANYLYLTRANSFERASE"/>
    <property type="match status" value="1"/>
</dbReference>
<dbReference type="GO" id="GO:0005525">
    <property type="term" value="F:GTP binding"/>
    <property type="evidence" value="ECO:0007669"/>
    <property type="project" value="UniProtKB-UniRule"/>
</dbReference>
<keyword evidence="10" id="KW-0548">Nucleotidyltransferase</keyword>
<reference evidence="10" key="1">
    <citation type="submission" date="2019-11" db="EMBL/GenBank/DDBJ databases">
        <authorList>
            <person name="Feng L."/>
        </authorList>
    </citation>
    <scope>NUCLEOTIDE SEQUENCE</scope>
    <source>
        <strain evidence="10">BgluceraseaLFYP119</strain>
    </source>
</reference>
<evidence type="ECO:0000256" key="6">
    <source>
        <dbReference type="ARBA" id="ARBA00023134"/>
    </source>
</evidence>
<comment type="subcellular location">
    <subcellularLocation>
        <location evidence="8">Cytoplasm</location>
    </subcellularLocation>
</comment>
<keyword evidence="7 8" id="KW-0501">Molybdenum cofactor biosynthesis</keyword>
<gene>
    <name evidence="8 10" type="primary">mobA</name>
    <name evidence="10" type="ORF">BGLFYP119_02211</name>
</gene>
<feature type="binding site" evidence="8">
    <location>
        <position position="84"/>
    </location>
    <ligand>
        <name>GTP</name>
        <dbReference type="ChEBI" id="CHEBI:37565"/>
    </ligand>
</feature>
<dbReference type="HAMAP" id="MF_00316">
    <property type="entry name" value="MobA"/>
    <property type="match status" value="1"/>
</dbReference>
<dbReference type="GO" id="GO:0005737">
    <property type="term" value="C:cytoplasm"/>
    <property type="evidence" value="ECO:0007669"/>
    <property type="project" value="UniProtKB-SubCell"/>
</dbReference>
<evidence type="ECO:0000259" key="9">
    <source>
        <dbReference type="Pfam" id="PF12804"/>
    </source>
</evidence>
<keyword evidence="3 8" id="KW-0479">Metal-binding</keyword>
<dbReference type="CDD" id="cd02503">
    <property type="entry name" value="MobA"/>
    <property type="match status" value="1"/>
</dbReference>
<feature type="binding site" evidence="8">
    <location>
        <position position="113"/>
    </location>
    <ligand>
        <name>Mg(2+)</name>
        <dbReference type="ChEBI" id="CHEBI:18420"/>
    </ligand>
</feature>
<keyword evidence="5 8" id="KW-0460">Magnesium</keyword>
<dbReference type="RefSeq" id="WP_156354652.1">
    <property type="nucleotide sequence ID" value="NZ_CACRST010000019.1"/>
</dbReference>
<dbReference type="InterPro" id="IPR029044">
    <property type="entry name" value="Nucleotide-diphossugar_trans"/>
</dbReference>
<comment type="domain">
    <text evidence="8">The N-terminal domain determines nucleotide recognition and specific binding, while the C-terminal domain determines the specific binding to the target protein.</text>
</comment>
<evidence type="ECO:0000256" key="2">
    <source>
        <dbReference type="ARBA" id="ARBA00022679"/>
    </source>
</evidence>
<dbReference type="EMBL" id="CACRST010000019">
    <property type="protein sequence ID" value="VYT19574.1"/>
    <property type="molecule type" value="Genomic_DNA"/>
</dbReference>
<comment type="function">
    <text evidence="8">Transfers a GMP moiety from GTP to Mo-molybdopterin (Mo-MPT) cofactor (Moco or molybdenum cofactor) to form Mo-molybdopterin guanine dinucleotide (Mo-MGD) cofactor.</text>
</comment>
<evidence type="ECO:0000256" key="1">
    <source>
        <dbReference type="ARBA" id="ARBA00022490"/>
    </source>
</evidence>
<dbReference type="InterPro" id="IPR013482">
    <property type="entry name" value="Molybde_CF_guanTrfase"/>
</dbReference>
<evidence type="ECO:0000256" key="3">
    <source>
        <dbReference type="ARBA" id="ARBA00022723"/>
    </source>
</evidence>
<keyword evidence="2 8" id="KW-0808">Transferase</keyword>
<evidence type="ECO:0000256" key="4">
    <source>
        <dbReference type="ARBA" id="ARBA00022741"/>
    </source>
</evidence>
<sequence>MEKRQKINRAEQYSLLLLAGGKSSRMGRDKAELSLDGKSFLSCQVTKAEQLAIREIFLSGHGTGKLIKERTESENRVHIHEISDIYKDRGPLGGIHACMKSMETPYCLVLPVDVPQIPERVLEELLTIHERKKSLAFSSDAGSSRASKNSDRPLLLIHNSRKEPLIAIYPVSMAEEIEEIIKLGSASVFQFLDKTGYDLCAISVEEWQVQNINTPKDYIELQKYMEKRNEK</sequence>
<dbReference type="InterPro" id="IPR025877">
    <property type="entry name" value="MobA-like_NTP_Trfase"/>
</dbReference>
<name>A0A6N2UMS4_9FIRM</name>
<dbReference type="PANTHER" id="PTHR19136">
    <property type="entry name" value="MOLYBDENUM COFACTOR GUANYLYLTRANSFERASE"/>
    <property type="match status" value="1"/>
</dbReference>
<evidence type="ECO:0000313" key="10">
    <source>
        <dbReference type="EMBL" id="VYT19574.1"/>
    </source>
</evidence>
<dbReference type="AlphaFoldDB" id="A0A6N2UMS4"/>
<feature type="binding site" evidence="8">
    <location>
        <begin position="18"/>
        <end position="20"/>
    </location>
    <ligand>
        <name>GTP</name>
        <dbReference type="ChEBI" id="CHEBI:37565"/>
    </ligand>
</feature>
<feature type="binding site" evidence="8">
    <location>
        <position position="30"/>
    </location>
    <ligand>
        <name>GTP</name>
        <dbReference type="ChEBI" id="CHEBI:37565"/>
    </ligand>
</feature>
<proteinExistence type="inferred from homology"/>
<comment type="cofactor">
    <cofactor evidence="8">
        <name>Mg(2+)</name>
        <dbReference type="ChEBI" id="CHEBI:18420"/>
    </cofactor>
</comment>
<dbReference type="SUPFAM" id="SSF53448">
    <property type="entry name" value="Nucleotide-diphospho-sugar transferases"/>
    <property type="match status" value="1"/>
</dbReference>
<evidence type="ECO:0000256" key="8">
    <source>
        <dbReference type="HAMAP-Rule" id="MF_00316"/>
    </source>
</evidence>
<dbReference type="GO" id="GO:0006777">
    <property type="term" value="P:Mo-molybdopterin cofactor biosynthetic process"/>
    <property type="evidence" value="ECO:0007669"/>
    <property type="project" value="UniProtKB-KW"/>
</dbReference>
<accession>A0A6N2UMS4</accession>
<feature type="domain" description="MobA-like NTP transferase" evidence="9">
    <location>
        <begin position="16"/>
        <end position="182"/>
    </location>
</feature>
<comment type="similarity">
    <text evidence="8">Belongs to the MobA family.</text>
</comment>
<dbReference type="Pfam" id="PF12804">
    <property type="entry name" value="NTP_transf_3"/>
    <property type="match status" value="1"/>
</dbReference>
<keyword evidence="6 8" id="KW-0342">GTP-binding</keyword>
<dbReference type="GO" id="GO:0061603">
    <property type="term" value="F:molybdenum cofactor guanylyltransferase activity"/>
    <property type="evidence" value="ECO:0007669"/>
    <property type="project" value="UniProtKB-EC"/>
</dbReference>
<comment type="catalytic activity">
    <reaction evidence="8">
        <text>Mo-molybdopterin + GTP + H(+) = Mo-molybdopterin guanine dinucleotide + diphosphate</text>
        <dbReference type="Rhea" id="RHEA:34243"/>
        <dbReference type="ChEBI" id="CHEBI:15378"/>
        <dbReference type="ChEBI" id="CHEBI:33019"/>
        <dbReference type="ChEBI" id="CHEBI:37565"/>
        <dbReference type="ChEBI" id="CHEBI:71302"/>
        <dbReference type="ChEBI" id="CHEBI:71310"/>
        <dbReference type="EC" id="2.7.7.77"/>
    </reaction>
</comment>
<evidence type="ECO:0000256" key="7">
    <source>
        <dbReference type="ARBA" id="ARBA00023150"/>
    </source>
</evidence>